<evidence type="ECO:0000313" key="4">
    <source>
        <dbReference type="Proteomes" id="UP000298061"/>
    </source>
</evidence>
<sequence>NPVVKAFAAEMAVPAMEECMAALGGQGYMEENIIGRLVRDTMVEKIWEGTAAVLSLDLLRSMKVEGAWDAFLEWTMIIMASVPRDLQEKLDGPIGFLRVAIKDLEAAYKPPMHPLVPRAALFLFSYVASSLYLLEHAVWSFVSHQAERETDVEAFIRWVEEGGLKTVQEDIKKILTSPETRSETDKALVYGKDARSKL</sequence>
<accession>A0A4Y9ZWI9</accession>
<feature type="non-terminal residue" evidence="3">
    <location>
        <position position="1"/>
    </location>
</feature>
<dbReference type="GO" id="GO:0003995">
    <property type="term" value="F:acyl-CoA dehydrogenase activity"/>
    <property type="evidence" value="ECO:0007669"/>
    <property type="project" value="TreeGrafter"/>
</dbReference>
<dbReference type="InterPro" id="IPR036250">
    <property type="entry name" value="AcylCo_DH-like_C"/>
</dbReference>
<dbReference type="PANTHER" id="PTHR42707">
    <property type="entry name" value="ACYL-COA DEHYDROGENASE"/>
    <property type="match status" value="1"/>
</dbReference>
<evidence type="ECO:0000256" key="1">
    <source>
        <dbReference type="ARBA" id="ARBA00022630"/>
    </source>
</evidence>
<dbReference type="Pfam" id="PF00441">
    <property type="entry name" value="Acyl-CoA_dh_1"/>
    <property type="match status" value="1"/>
</dbReference>
<reference evidence="3 4" key="1">
    <citation type="submission" date="2019-02" db="EMBL/GenBank/DDBJ databases">
        <title>Genome sequencing of the rare red list fungi Hericium alpestre (H. flagellum).</title>
        <authorList>
            <person name="Buettner E."/>
            <person name="Kellner H."/>
        </authorList>
    </citation>
    <scope>NUCLEOTIDE SEQUENCE [LARGE SCALE GENOMIC DNA]</scope>
    <source>
        <strain evidence="3 4">DSM 108284</strain>
    </source>
</reference>
<dbReference type="Proteomes" id="UP000298061">
    <property type="component" value="Unassembled WGS sequence"/>
</dbReference>
<keyword evidence="4" id="KW-1185">Reference proteome</keyword>
<dbReference type="STRING" id="135208.A0A4Y9ZWI9"/>
<name>A0A4Y9ZWI9_9AGAM</name>
<protein>
    <recommendedName>
        <fullName evidence="2">Acyl-CoA dehydrogenase/oxidase C-terminal domain-containing protein</fullName>
    </recommendedName>
</protein>
<evidence type="ECO:0000313" key="3">
    <source>
        <dbReference type="EMBL" id="TFY78945.1"/>
    </source>
</evidence>
<dbReference type="AlphaFoldDB" id="A0A4Y9ZWI9"/>
<keyword evidence="1" id="KW-0285">Flavoprotein</keyword>
<dbReference type="EMBL" id="SFCI01000587">
    <property type="protein sequence ID" value="TFY78945.1"/>
    <property type="molecule type" value="Genomic_DNA"/>
</dbReference>
<dbReference type="InterPro" id="IPR052904">
    <property type="entry name" value="Acyl-CoA_dehydrogenase-like"/>
</dbReference>
<organism evidence="3 4">
    <name type="scientific">Hericium alpestre</name>
    <dbReference type="NCBI Taxonomy" id="135208"/>
    <lineage>
        <taxon>Eukaryota</taxon>
        <taxon>Fungi</taxon>
        <taxon>Dikarya</taxon>
        <taxon>Basidiomycota</taxon>
        <taxon>Agaricomycotina</taxon>
        <taxon>Agaricomycetes</taxon>
        <taxon>Russulales</taxon>
        <taxon>Hericiaceae</taxon>
        <taxon>Hericium</taxon>
    </lineage>
</organism>
<dbReference type="PANTHER" id="PTHR42707:SF2">
    <property type="entry name" value="ACD11 DEHYDROGENASE"/>
    <property type="match status" value="1"/>
</dbReference>
<gene>
    <name evidence="3" type="ORF">EWM64_g5065</name>
</gene>
<dbReference type="InterPro" id="IPR009075">
    <property type="entry name" value="AcylCo_DH/oxidase_C"/>
</dbReference>
<feature type="domain" description="Acyl-CoA dehydrogenase/oxidase C-terminal" evidence="2">
    <location>
        <begin position="3"/>
        <end position="62"/>
    </location>
</feature>
<dbReference type="SUPFAM" id="SSF47203">
    <property type="entry name" value="Acyl-CoA dehydrogenase C-terminal domain-like"/>
    <property type="match status" value="1"/>
</dbReference>
<comment type="caution">
    <text evidence="3">The sequence shown here is derived from an EMBL/GenBank/DDBJ whole genome shotgun (WGS) entry which is preliminary data.</text>
</comment>
<dbReference type="OrthoDB" id="10251155at2759"/>
<proteinExistence type="predicted"/>
<dbReference type="Gene3D" id="1.20.140.10">
    <property type="entry name" value="Butyryl-CoA Dehydrogenase, subunit A, domain 3"/>
    <property type="match status" value="1"/>
</dbReference>
<evidence type="ECO:0000259" key="2">
    <source>
        <dbReference type="Pfam" id="PF00441"/>
    </source>
</evidence>